<feature type="region of interest" description="Disordered" evidence="1">
    <location>
        <begin position="349"/>
        <end position="374"/>
    </location>
</feature>
<evidence type="ECO:0000256" key="1">
    <source>
        <dbReference type="SAM" id="MobiDB-lite"/>
    </source>
</evidence>
<dbReference type="OrthoDB" id="5407351at2759"/>
<proteinExistence type="predicted"/>
<feature type="compositionally biased region" description="Low complexity" evidence="1">
    <location>
        <begin position="113"/>
        <end position="123"/>
    </location>
</feature>
<dbReference type="Proteomes" id="UP000799770">
    <property type="component" value="Unassembled WGS sequence"/>
</dbReference>
<reference evidence="2" key="1">
    <citation type="journal article" date="2020" name="Stud. Mycol.">
        <title>101 Dothideomycetes genomes: a test case for predicting lifestyles and emergence of pathogens.</title>
        <authorList>
            <person name="Haridas S."/>
            <person name="Albert R."/>
            <person name="Binder M."/>
            <person name="Bloem J."/>
            <person name="Labutti K."/>
            <person name="Salamov A."/>
            <person name="Andreopoulos B."/>
            <person name="Baker S."/>
            <person name="Barry K."/>
            <person name="Bills G."/>
            <person name="Bluhm B."/>
            <person name="Cannon C."/>
            <person name="Castanera R."/>
            <person name="Culley D."/>
            <person name="Daum C."/>
            <person name="Ezra D."/>
            <person name="Gonzalez J."/>
            <person name="Henrissat B."/>
            <person name="Kuo A."/>
            <person name="Liang C."/>
            <person name="Lipzen A."/>
            <person name="Lutzoni F."/>
            <person name="Magnuson J."/>
            <person name="Mondo S."/>
            <person name="Nolan M."/>
            <person name="Ohm R."/>
            <person name="Pangilinan J."/>
            <person name="Park H.-J."/>
            <person name="Ramirez L."/>
            <person name="Alfaro M."/>
            <person name="Sun H."/>
            <person name="Tritt A."/>
            <person name="Yoshinaga Y."/>
            <person name="Zwiers L.-H."/>
            <person name="Turgeon B."/>
            <person name="Goodwin S."/>
            <person name="Spatafora J."/>
            <person name="Crous P."/>
            <person name="Grigoriev I."/>
        </authorList>
    </citation>
    <scope>NUCLEOTIDE SEQUENCE</scope>
    <source>
        <strain evidence="2">CBS 627.86</strain>
    </source>
</reference>
<dbReference type="EMBL" id="ML977313">
    <property type="protein sequence ID" value="KAF2120562.1"/>
    <property type="molecule type" value="Genomic_DNA"/>
</dbReference>
<feature type="compositionally biased region" description="Basic and acidic residues" evidence="1">
    <location>
        <begin position="360"/>
        <end position="370"/>
    </location>
</feature>
<protein>
    <submittedName>
        <fullName evidence="2">Uncharacterized protein</fullName>
    </submittedName>
</protein>
<name>A0A6A5ZLU0_9PLEO</name>
<feature type="region of interest" description="Disordered" evidence="1">
    <location>
        <begin position="104"/>
        <end position="124"/>
    </location>
</feature>
<accession>A0A6A5ZLU0</accession>
<keyword evidence="3" id="KW-1185">Reference proteome</keyword>
<feature type="region of interest" description="Disordered" evidence="1">
    <location>
        <begin position="1"/>
        <end position="52"/>
    </location>
</feature>
<feature type="region of interest" description="Disordered" evidence="1">
    <location>
        <begin position="58"/>
        <end position="77"/>
    </location>
</feature>
<dbReference type="AlphaFoldDB" id="A0A6A5ZLU0"/>
<sequence length="477" mass="53277">MADALCGPSNALQSFQKHSSVDRTLQQDRLTSRHSPAQNFRSSPGPNAGILDPEFEAFQAGHAGPPQPEFSHFQPHFSQPPSAQFVQAPQAPHWASDFQRLNITPTHAPPSQRPQQSQAANAAWHQDFMRQQSPAVQAPAIQQNTFGGMPSYAMGGFTGSSFQQYNPNMAMMNNPMSDVAQGKQQAQEAVPEFDEAAFERAFQQAERHALDEATAQVHDAAVQLSRPAETDPVLLRIQEKRLPVYTAIKLRSEIDRGRSAEALPWLQDLESLEKTGKLTENVSEAKWCVDALQKIVNREIPQEIQGRAETLIKAINERMMSTYPLATSTIPVTQENIWNDLEAAGYTTRTPIPEEVQQEPEQKQEEPKANDDDEMAETAGRLLERVADNTSEKFQNSQFLDLMRRLRDREVRVDGDKVVERFTGDSITLTPLTIATDDRIPVHEQDLDLGRSGVPGLDPAPIGFDPKAIREDEYLHF</sequence>
<organism evidence="2 3">
    <name type="scientific">Lophiotrema nucula</name>
    <dbReference type="NCBI Taxonomy" id="690887"/>
    <lineage>
        <taxon>Eukaryota</taxon>
        <taxon>Fungi</taxon>
        <taxon>Dikarya</taxon>
        <taxon>Ascomycota</taxon>
        <taxon>Pezizomycotina</taxon>
        <taxon>Dothideomycetes</taxon>
        <taxon>Pleosporomycetidae</taxon>
        <taxon>Pleosporales</taxon>
        <taxon>Lophiotremataceae</taxon>
        <taxon>Lophiotrema</taxon>
    </lineage>
</organism>
<evidence type="ECO:0000313" key="3">
    <source>
        <dbReference type="Proteomes" id="UP000799770"/>
    </source>
</evidence>
<feature type="compositionally biased region" description="Polar residues" evidence="1">
    <location>
        <begin position="10"/>
        <end position="45"/>
    </location>
</feature>
<evidence type="ECO:0000313" key="2">
    <source>
        <dbReference type="EMBL" id="KAF2120562.1"/>
    </source>
</evidence>
<dbReference type="Gene3D" id="6.10.280.230">
    <property type="match status" value="1"/>
</dbReference>
<gene>
    <name evidence="2" type="ORF">BDV96DRAFT_565094</name>
</gene>